<dbReference type="AlphaFoldDB" id="A0A2J8PUN0"/>
<organism evidence="1 2">
    <name type="scientific">Pan troglodytes</name>
    <name type="common">Chimpanzee</name>
    <dbReference type="NCBI Taxonomy" id="9598"/>
    <lineage>
        <taxon>Eukaryota</taxon>
        <taxon>Metazoa</taxon>
        <taxon>Chordata</taxon>
        <taxon>Craniata</taxon>
        <taxon>Vertebrata</taxon>
        <taxon>Euteleostomi</taxon>
        <taxon>Mammalia</taxon>
        <taxon>Eutheria</taxon>
        <taxon>Euarchontoglires</taxon>
        <taxon>Primates</taxon>
        <taxon>Haplorrhini</taxon>
        <taxon>Catarrhini</taxon>
        <taxon>Hominidae</taxon>
        <taxon>Pan</taxon>
    </lineage>
</organism>
<sequence>MNSTEFTEDVEEVLKSITVKVETEAEDAALDCSVNSRTSEKHSVDSVLTALQDSSKRKQLVSDGLLDSVPGVKRRRLIPEAEVQWRDLSSLQPLPAGFKRFSCLSLPSSWNYRHAPPRPANFVF</sequence>
<accession>A0A2J8PUN0</accession>
<dbReference type="Proteomes" id="UP000236370">
    <property type="component" value="Unassembled WGS sequence"/>
</dbReference>
<reference evidence="1 2" key="1">
    <citation type="submission" date="2017-12" db="EMBL/GenBank/DDBJ databases">
        <title>High-resolution comparative analysis of great ape genomes.</title>
        <authorList>
            <person name="Pollen A."/>
            <person name="Hastie A."/>
            <person name="Hormozdiari F."/>
            <person name="Dougherty M."/>
            <person name="Liu R."/>
            <person name="Chaisson M."/>
            <person name="Hoppe E."/>
            <person name="Hill C."/>
            <person name="Pang A."/>
            <person name="Hillier L."/>
            <person name="Baker C."/>
            <person name="Armstrong J."/>
            <person name="Shendure J."/>
            <person name="Paten B."/>
            <person name="Wilson R."/>
            <person name="Chao H."/>
            <person name="Schneider V."/>
            <person name="Ventura M."/>
            <person name="Kronenberg Z."/>
            <person name="Murali S."/>
            <person name="Gordon D."/>
            <person name="Cantsilieris S."/>
            <person name="Munson K."/>
            <person name="Nelson B."/>
            <person name="Raja A."/>
            <person name="Underwood J."/>
            <person name="Diekhans M."/>
            <person name="Fiddes I."/>
            <person name="Haussler D."/>
            <person name="Eichler E."/>
        </authorList>
    </citation>
    <scope>NUCLEOTIDE SEQUENCE [LARGE SCALE GENOMIC DNA]</scope>
    <source>
        <strain evidence="1">Yerkes chimp pedigree #C0471</strain>
    </source>
</reference>
<dbReference type="EMBL" id="NBAG03000210">
    <property type="protein sequence ID" value="PNI87744.1"/>
    <property type="molecule type" value="Genomic_DNA"/>
</dbReference>
<comment type="caution">
    <text evidence="1">The sequence shown here is derived from an EMBL/GenBank/DDBJ whole genome shotgun (WGS) entry which is preliminary data.</text>
</comment>
<protein>
    <submittedName>
        <fullName evidence="1">BEND3 isoform 3</fullName>
    </submittedName>
</protein>
<evidence type="ECO:0000313" key="1">
    <source>
        <dbReference type="EMBL" id="PNI87744.1"/>
    </source>
</evidence>
<proteinExistence type="predicted"/>
<dbReference type="PANTHER" id="PTHR46254">
    <property type="entry name" value="PROTEIN GVQW1-RELATED"/>
    <property type="match status" value="1"/>
</dbReference>
<evidence type="ECO:0000313" key="2">
    <source>
        <dbReference type="Proteomes" id="UP000236370"/>
    </source>
</evidence>
<name>A0A2J8PUN0_PANTR</name>
<gene>
    <name evidence="1" type="ORF">CK820_G0000611</name>
</gene>